<sequence>MKGSSRYMLTMLSSSSINMMSGSLCGVTREGDVDKEADVDGKLRLSAVSGSVSQVLVFTIQALKAPKATSSWLARIKNLPKWKDARMEGEDYSSGPDSK</sequence>
<dbReference type="EMBL" id="SRQM01000088">
    <property type="protein sequence ID" value="KAG6119049.1"/>
    <property type="molecule type" value="Genomic_DNA"/>
</dbReference>
<comment type="caution">
    <text evidence="1">The sequence shown here is derived from an EMBL/GenBank/DDBJ whole genome shotgun (WGS) entry which is preliminary data.</text>
</comment>
<accession>A0A9P7Q601</accession>
<keyword evidence="2" id="KW-1185">Reference proteome</keyword>
<organism evidence="1 2">
    <name type="scientific">Claviceps humidiphila</name>
    <dbReference type="NCBI Taxonomy" id="1294629"/>
    <lineage>
        <taxon>Eukaryota</taxon>
        <taxon>Fungi</taxon>
        <taxon>Dikarya</taxon>
        <taxon>Ascomycota</taxon>
        <taxon>Pezizomycotina</taxon>
        <taxon>Sordariomycetes</taxon>
        <taxon>Hypocreomycetidae</taxon>
        <taxon>Hypocreales</taxon>
        <taxon>Clavicipitaceae</taxon>
        <taxon>Claviceps</taxon>
    </lineage>
</organism>
<dbReference type="Proteomes" id="UP000732380">
    <property type="component" value="Unassembled WGS sequence"/>
</dbReference>
<name>A0A9P7Q601_9HYPO</name>
<protein>
    <submittedName>
        <fullName evidence="1">Uncharacterized protein</fullName>
    </submittedName>
</protein>
<gene>
    <name evidence="1" type="ORF">E4U13_008061</name>
</gene>
<proteinExistence type="predicted"/>
<feature type="non-terminal residue" evidence="1">
    <location>
        <position position="99"/>
    </location>
</feature>
<dbReference type="AlphaFoldDB" id="A0A9P7Q601"/>
<evidence type="ECO:0000313" key="2">
    <source>
        <dbReference type="Proteomes" id="UP000732380"/>
    </source>
</evidence>
<evidence type="ECO:0000313" key="1">
    <source>
        <dbReference type="EMBL" id="KAG6119049.1"/>
    </source>
</evidence>
<reference evidence="1 2" key="1">
    <citation type="journal article" date="2020" name="bioRxiv">
        <title>Whole genome comparisons of ergot fungi reveals the divergence and evolution of species within the genus Claviceps are the result of varying mechanisms driving genome evolution and host range expansion.</title>
        <authorList>
            <person name="Wyka S.A."/>
            <person name="Mondo S.J."/>
            <person name="Liu M."/>
            <person name="Dettman J."/>
            <person name="Nalam V."/>
            <person name="Broders K.D."/>
        </authorList>
    </citation>
    <scope>NUCLEOTIDE SEQUENCE [LARGE SCALE GENOMIC DNA]</scope>
    <source>
        <strain evidence="1 2">LM576</strain>
    </source>
</reference>